<protein>
    <submittedName>
        <fullName evidence="1">Uncharacterized protein</fullName>
    </submittedName>
</protein>
<name>A0A4Y2HYM5_ARAVE</name>
<keyword evidence="2" id="KW-1185">Reference proteome</keyword>
<dbReference type="Proteomes" id="UP000499080">
    <property type="component" value="Unassembled WGS sequence"/>
</dbReference>
<reference evidence="1 2" key="1">
    <citation type="journal article" date="2019" name="Sci. Rep.">
        <title>Orb-weaving spider Araneus ventricosus genome elucidates the spidroin gene catalogue.</title>
        <authorList>
            <person name="Kono N."/>
            <person name="Nakamura H."/>
            <person name="Ohtoshi R."/>
            <person name="Moran D.A.P."/>
            <person name="Shinohara A."/>
            <person name="Yoshida Y."/>
            <person name="Fujiwara M."/>
            <person name="Mori M."/>
            <person name="Tomita M."/>
            <person name="Arakawa K."/>
        </authorList>
    </citation>
    <scope>NUCLEOTIDE SEQUENCE [LARGE SCALE GENOMIC DNA]</scope>
</reference>
<evidence type="ECO:0000313" key="2">
    <source>
        <dbReference type="Proteomes" id="UP000499080"/>
    </source>
</evidence>
<organism evidence="1 2">
    <name type="scientific">Araneus ventricosus</name>
    <name type="common">Orbweaver spider</name>
    <name type="synonym">Epeira ventricosa</name>
    <dbReference type="NCBI Taxonomy" id="182803"/>
    <lineage>
        <taxon>Eukaryota</taxon>
        <taxon>Metazoa</taxon>
        <taxon>Ecdysozoa</taxon>
        <taxon>Arthropoda</taxon>
        <taxon>Chelicerata</taxon>
        <taxon>Arachnida</taxon>
        <taxon>Araneae</taxon>
        <taxon>Araneomorphae</taxon>
        <taxon>Entelegynae</taxon>
        <taxon>Araneoidea</taxon>
        <taxon>Araneidae</taxon>
        <taxon>Araneus</taxon>
    </lineage>
</organism>
<proteinExistence type="predicted"/>
<accession>A0A4Y2HYM5</accession>
<dbReference type="AlphaFoldDB" id="A0A4Y2HYM5"/>
<evidence type="ECO:0000313" key="1">
    <source>
        <dbReference type="EMBL" id="GBM70059.1"/>
    </source>
</evidence>
<sequence length="98" mass="11537">MNTDFHSFLAQGPSFRVHRLLPSTHAHGESDENKSAKKESINIVHRRLRPVRMRVEMADSLEMRYIDRQTVNLLTELAQNFIRTYIHDDKTVYEILSI</sequence>
<dbReference type="EMBL" id="BGPR01183535">
    <property type="protein sequence ID" value="GBM70059.1"/>
    <property type="molecule type" value="Genomic_DNA"/>
</dbReference>
<comment type="caution">
    <text evidence="1">The sequence shown here is derived from an EMBL/GenBank/DDBJ whole genome shotgun (WGS) entry which is preliminary data.</text>
</comment>
<gene>
    <name evidence="1" type="ORF">AVEN_104707_1</name>
</gene>